<keyword evidence="2" id="KW-1185">Reference proteome</keyword>
<gene>
    <name evidence="1" type="ORF">AMELA_G00249140</name>
</gene>
<comment type="caution">
    <text evidence="1">The sequence shown here is derived from an EMBL/GenBank/DDBJ whole genome shotgun (WGS) entry which is preliminary data.</text>
</comment>
<accession>A0A7J5ZWA0</accession>
<proteinExistence type="predicted"/>
<dbReference type="EMBL" id="JAAGNN010000023">
    <property type="protein sequence ID" value="KAF4073947.1"/>
    <property type="molecule type" value="Genomic_DNA"/>
</dbReference>
<dbReference type="Proteomes" id="UP000593565">
    <property type="component" value="Unassembled WGS sequence"/>
</dbReference>
<sequence>MFLTHTGGARSPDLQPRPLFTKLTAASPNHVSPSSRVVQWKVRKPGTSLSVTDSSCDVRTNCFIPWEESR</sequence>
<dbReference type="AlphaFoldDB" id="A0A7J5ZWA0"/>
<evidence type="ECO:0000313" key="2">
    <source>
        <dbReference type="Proteomes" id="UP000593565"/>
    </source>
</evidence>
<name>A0A7J5ZWA0_AMEME</name>
<evidence type="ECO:0000313" key="1">
    <source>
        <dbReference type="EMBL" id="KAF4073947.1"/>
    </source>
</evidence>
<protein>
    <submittedName>
        <fullName evidence="1">Uncharacterized protein</fullName>
    </submittedName>
</protein>
<reference evidence="1 2" key="1">
    <citation type="submission" date="2020-02" db="EMBL/GenBank/DDBJ databases">
        <title>A chromosome-scale genome assembly of the black bullhead catfish (Ameiurus melas).</title>
        <authorList>
            <person name="Wen M."/>
            <person name="Zham M."/>
            <person name="Cabau C."/>
            <person name="Klopp C."/>
            <person name="Donnadieu C."/>
            <person name="Roques C."/>
            <person name="Bouchez O."/>
            <person name="Lampietro C."/>
            <person name="Jouanno E."/>
            <person name="Herpin A."/>
            <person name="Louis A."/>
            <person name="Berthelot C."/>
            <person name="Parey E."/>
            <person name="Roest-Crollius H."/>
            <person name="Braasch I."/>
            <person name="Postlethwait J."/>
            <person name="Robinson-Rechavi M."/>
            <person name="Echchiki A."/>
            <person name="Begum T."/>
            <person name="Montfort J."/>
            <person name="Schartl M."/>
            <person name="Bobe J."/>
            <person name="Guiguen Y."/>
        </authorList>
    </citation>
    <scope>NUCLEOTIDE SEQUENCE [LARGE SCALE GENOMIC DNA]</scope>
    <source>
        <strain evidence="1">M_S1</strain>
        <tissue evidence="1">Blood</tissue>
    </source>
</reference>
<organism evidence="1 2">
    <name type="scientific">Ameiurus melas</name>
    <name type="common">Black bullhead</name>
    <name type="synonym">Silurus melas</name>
    <dbReference type="NCBI Taxonomy" id="219545"/>
    <lineage>
        <taxon>Eukaryota</taxon>
        <taxon>Metazoa</taxon>
        <taxon>Chordata</taxon>
        <taxon>Craniata</taxon>
        <taxon>Vertebrata</taxon>
        <taxon>Euteleostomi</taxon>
        <taxon>Actinopterygii</taxon>
        <taxon>Neopterygii</taxon>
        <taxon>Teleostei</taxon>
        <taxon>Ostariophysi</taxon>
        <taxon>Siluriformes</taxon>
        <taxon>Ictaluridae</taxon>
        <taxon>Ameiurus</taxon>
    </lineage>
</organism>